<dbReference type="InterPro" id="IPR050155">
    <property type="entry name" value="HAD-like_hydrolase_sf"/>
</dbReference>
<dbReference type="GO" id="GO:0008967">
    <property type="term" value="F:phosphoglycolate phosphatase activity"/>
    <property type="evidence" value="ECO:0007669"/>
    <property type="project" value="TreeGrafter"/>
</dbReference>
<dbReference type="SUPFAM" id="SSF56784">
    <property type="entry name" value="HAD-like"/>
    <property type="match status" value="1"/>
</dbReference>
<evidence type="ECO:0000313" key="1">
    <source>
        <dbReference type="EMBL" id="EKC60504.1"/>
    </source>
</evidence>
<dbReference type="GO" id="GO:0005829">
    <property type="term" value="C:cytosol"/>
    <property type="evidence" value="ECO:0007669"/>
    <property type="project" value="TreeGrafter"/>
</dbReference>
<accession>K1SYT0</accession>
<proteinExistence type="predicted"/>
<dbReference type="InterPro" id="IPR023214">
    <property type="entry name" value="HAD_sf"/>
</dbReference>
<protein>
    <submittedName>
        <fullName evidence="1">Phosphoglycolate phosphatase</fullName>
    </submittedName>
</protein>
<dbReference type="Gene3D" id="3.40.50.1000">
    <property type="entry name" value="HAD superfamily/HAD-like"/>
    <property type="match status" value="1"/>
</dbReference>
<organism evidence="1">
    <name type="scientific">human gut metagenome</name>
    <dbReference type="NCBI Taxonomy" id="408170"/>
    <lineage>
        <taxon>unclassified sequences</taxon>
        <taxon>metagenomes</taxon>
        <taxon>organismal metagenomes</taxon>
    </lineage>
</organism>
<comment type="caution">
    <text evidence="1">The sequence shown here is derived from an EMBL/GenBank/DDBJ whole genome shotgun (WGS) entry which is preliminary data.</text>
</comment>
<sequence length="70" mass="7331">MAETALKALGIAKKDAVFVGDSEVDVQTGLNAGLDVIAVSWGFRSREVVIEAGASKIADNASELEKLILE</sequence>
<dbReference type="PANTHER" id="PTHR43434:SF1">
    <property type="entry name" value="PHOSPHOGLYCOLATE PHOSPHATASE"/>
    <property type="match status" value="1"/>
</dbReference>
<dbReference type="GO" id="GO:0006281">
    <property type="term" value="P:DNA repair"/>
    <property type="evidence" value="ECO:0007669"/>
    <property type="project" value="TreeGrafter"/>
</dbReference>
<dbReference type="AlphaFoldDB" id="K1SYT0"/>
<dbReference type="EMBL" id="AJWZ01006183">
    <property type="protein sequence ID" value="EKC60504.1"/>
    <property type="molecule type" value="Genomic_DNA"/>
</dbReference>
<dbReference type="PANTHER" id="PTHR43434">
    <property type="entry name" value="PHOSPHOGLYCOLATE PHOSPHATASE"/>
    <property type="match status" value="1"/>
</dbReference>
<name>K1SYT0_9ZZZZ</name>
<dbReference type="InterPro" id="IPR036412">
    <property type="entry name" value="HAD-like_sf"/>
</dbReference>
<gene>
    <name evidence="1" type="ORF">OBE_08940</name>
</gene>
<reference evidence="1" key="1">
    <citation type="journal article" date="2013" name="Environ. Microbiol.">
        <title>Microbiota from the distal guts of lean and obese adolescents exhibit partial functional redundancy besides clear differences in community structure.</title>
        <authorList>
            <person name="Ferrer M."/>
            <person name="Ruiz A."/>
            <person name="Lanza F."/>
            <person name="Haange S.B."/>
            <person name="Oberbach A."/>
            <person name="Till H."/>
            <person name="Bargiela R."/>
            <person name="Campoy C."/>
            <person name="Segura M.T."/>
            <person name="Richter M."/>
            <person name="von Bergen M."/>
            <person name="Seifert J."/>
            <person name="Suarez A."/>
        </authorList>
    </citation>
    <scope>NUCLEOTIDE SEQUENCE</scope>
</reference>
<dbReference type="Pfam" id="PF13242">
    <property type="entry name" value="Hydrolase_like"/>
    <property type="match status" value="1"/>
</dbReference>